<evidence type="ECO:0008006" key="4">
    <source>
        <dbReference type="Google" id="ProtNLM"/>
    </source>
</evidence>
<dbReference type="Gramene" id="RZC69829">
    <property type="protein sequence ID" value="RZC69829"/>
    <property type="gene ID" value="C5167_032970"/>
</dbReference>
<dbReference type="AlphaFoldDB" id="A0A4Y7KCY9"/>
<dbReference type="OMA" id="HCARWSA"/>
<feature type="compositionally biased region" description="Basic and acidic residues" evidence="1">
    <location>
        <begin position="155"/>
        <end position="166"/>
    </location>
</feature>
<accession>A0A4Y7KCY9</accession>
<evidence type="ECO:0000313" key="2">
    <source>
        <dbReference type="EMBL" id="RZC69829.1"/>
    </source>
</evidence>
<reference evidence="2 3" key="1">
    <citation type="journal article" date="2018" name="Science">
        <title>The opium poppy genome and morphinan production.</title>
        <authorList>
            <person name="Guo L."/>
            <person name="Winzer T."/>
            <person name="Yang X."/>
            <person name="Li Y."/>
            <person name="Ning Z."/>
            <person name="He Z."/>
            <person name="Teodor R."/>
            <person name="Lu Y."/>
            <person name="Bowser T.A."/>
            <person name="Graham I.A."/>
            <person name="Ye K."/>
        </authorList>
    </citation>
    <scope>NUCLEOTIDE SEQUENCE [LARGE SCALE GENOMIC DNA]</scope>
    <source>
        <strain evidence="3">cv. HN1</strain>
        <tissue evidence="2">Leaves</tissue>
    </source>
</reference>
<evidence type="ECO:0000313" key="3">
    <source>
        <dbReference type="Proteomes" id="UP000316621"/>
    </source>
</evidence>
<sequence length="275" mass="31547">MEKYLTPEDVAITKAWISITLDGVAGVDQKSNQFWERVFNTYVRSFGNKNDKTFHKLQNIFGTLKKDVKKWVGILRNLHRNNASGCGIDDLERKARLEYSKVSKGKPFQNEEVYRLFKSHVLGFNPEEIDLTQNVEDESDAPSVNASTSSALARSDPRWHEEDGPRRPTGKMAQQREASELSAINDGTERILKHFSEENAKKMATLYGQEEYLLTIAETKKKSVDLALEKHELEVLDVVVETLPEWKQQFMLDKQNKILEKHGYPPRTLGYPSTM</sequence>
<dbReference type="EMBL" id="CM010721">
    <property type="protein sequence ID" value="RZC69829.1"/>
    <property type="molecule type" value="Genomic_DNA"/>
</dbReference>
<organism evidence="2 3">
    <name type="scientific">Papaver somniferum</name>
    <name type="common">Opium poppy</name>
    <dbReference type="NCBI Taxonomy" id="3469"/>
    <lineage>
        <taxon>Eukaryota</taxon>
        <taxon>Viridiplantae</taxon>
        <taxon>Streptophyta</taxon>
        <taxon>Embryophyta</taxon>
        <taxon>Tracheophyta</taxon>
        <taxon>Spermatophyta</taxon>
        <taxon>Magnoliopsida</taxon>
        <taxon>Ranunculales</taxon>
        <taxon>Papaveraceae</taxon>
        <taxon>Papaveroideae</taxon>
        <taxon>Papaver</taxon>
    </lineage>
</organism>
<feature type="compositionally biased region" description="Polar residues" evidence="1">
    <location>
        <begin position="142"/>
        <end position="152"/>
    </location>
</feature>
<name>A0A4Y7KCY9_PAPSO</name>
<keyword evidence="3" id="KW-1185">Reference proteome</keyword>
<gene>
    <name evidence="2" type="ORF">C5167_032970</name>
</gene>
<evidence type="ECO:0000256" key="1">
    <source>
        <dbReference type="SAM" id="MobiDB-lite"/>
    </source>
</evidence>
<protein>
    <recommendedName>
        <fullName evidence="4">No apical meristem-associated C-terminal domain-containing protein</fullName>
    </recommendedName>
</protein>
<feature type="region of interest" description="Disordered" evidence="1">
    <location>
        <begin position="134"/>
        <end position="176"/>
    </location>
</feature>
<dbReference type="Proteomes" id="UP000316621">
    <property type="component" value="Chromosome 7"/>
</dbReference>
<dbReference type="PANTHER" id="PTHR45023">
    <property type="match status" value="1"/>
</dbReference>
<dbReference type="PANTHER" id="PTHR45023:SF4">
    <property type="entry name" value="GLYCINE-RICH PROTEIN-RELATED"/>
    <property type="match status" value="1"/>
</dbReference>
<proteinExistence type="predicted"/>